<name>D5X775_THIK1</name>
<sequence length="69" mass="8021">MALKSKPLHEVRPTLPLATVTQEEIVRINLNVPKRVRQVWKTRALREEKTLTELIMEAMKPYSHEDVSA</sequence>
<dbReference type="InterPro" id="IPR010985">
    <property type="entry name" value="Ribbon_hlx_hlx"/>
</dbReference>
<proteinExistence type="predicted"/>
<reference evidence="1" key="1">
    <citation type="submission" date="2010-04" db="EMBL/GenBank/DDBJ databases">
        <title>Complete sequence of plasmid2 of Thiomonas intermedia K12.</title>
        <authorList>
            <consortium name="US DOE Joint Genome Institute"/>
            <person name="Lucas S."/>
            <person name="Copeland A."/>
            <person name="Lapidus A."/>
            <person name="Cheng J.-F."/>
            <person name="Bruce D."/>
            <person name="Goodwin L."/>
            <person name="Pitluck S."/>
            <person name="Davenport K."/>
            <person name="Detter J.C."/>
            <person name="Han C."/>
            <person name="Tapia R."/>
            <person name="Land M."/>
            <person name="Hauser L."/>
            <person name="Kyrpides N."/>
            <person name="Ovchinnikova G."/>
            <person name="Kerfeld C.A."/>
            <person name="Cannon G.C."/>
            <person name="Heinhorst S."/>
            <person name="Woyke T."/>
        </authorList>
    </citation>
    <scope>NUCLEOTIDE SEQUENCE [LARGE SCALE GENOMIC DNA]</scope>
    <source>
        <strain evidence="1">K12</strain>
        <plasmid evidence="1">pTINT02</plasmid>
    </source>
</reference>
<dbReference type="KEGG" id="tin:Tint_3266"/>
<geneLocation type="plasmid" evidence="1">
    <name>pTINT02</name>
</geneLocation>
<dbReference type="SUPFAM" id="SSF47598">
    <property type="entry name" value="Ribbon-helix-helix"/>
    <property type="match status" value="1"/>
</dbReference>
<gene>
    <name evidence="1" type="ORF">Tint_3266</name>
</gene>
<dbReference type="HOGENOM" id="CLU_2774650_0_0_4"/>
<evidence type="ECO:0000313" key="1">
    <source>
        <dbReference type="EMBL" id="ADG32584.1"/>
    </source>
</evidence>
<keyword evidence="1" id="KW-0614">Plasmid</keyword>
<dbReference type="EMBL" id="CP002023">
    <property type="protein sequence ID" value="ADG32584.1"/>
    <property type="molecule type" value="Genomic_DNA"/>
</dbReference>
<organism evidence="1">
    <name type="scientific">Thiomonas intermedia (strain K12)</name>
    <name type="common">Thiobacillus intermedius</name>
    <dbReference type="NCBI Taxonomy" id="75379"/>
    <lineage>
        <taxon>Bacteria</taxon>
        <taxon>Pseudomonadati</taxon>
        <taxon>Pseudomonadota</taxon>
        <taxon>Betaproteobacteria</taxon>
        <taxon>Burkholderiales</taxon>
        <taxon>Thiomonas</taxon>
    </lineage>
</organism>
<dbReference type="GO" id="GO:0006355">
    <property type="term" value="P:regulation of DNA-templated transcription"/>
    <property type="evidence" value="ECO:0007669"/>
    <property type="project" value="InterPro"/>
</dbReference>
<protein>
    <submittedName>
        <fullName evidence="1">Uncharacterized protein</fullName>
    </submittedName>
</protein>
<dbReference type="BioCyc" id="TINT75379:TINT_RS16345-MONOMER"/>
<accession>D5X775</accession>
<dbReference type="AlphaFoldDB" id="D5X775"/>